<feature type="region of interest" description="Disordered" evidence="1">
    <location>
        <begin position="36"/>
        <end position="80"/>
    </location>
</feature>
<protein>
    <recommendedName>
        <fullName evidence="2">HTH myb-type domain-containing protein</fullName>
    </recommendedName>
</protein>
<dbReference type="AlphaFoldDB" id="A0CG10"/>
<sequence>MKECINFDQYEHKTQNLIQNCNQLKQQKAVMIKENEEIDSQNEQPNKAGLLKKQKKKNEYDYHRKKRRCADGTNSKKSGKKFSLEDDKRILQLVLNNGPKFQRIHRHFHGKTLAMVKNRYYKYLRFRWEILGQQYLINLEITNIQVFPKNNKRPYVNNKITQGACRAPKKMIFSLKQHSELHYFRMLECLQNFQLNNYYDYWFYTNLILNFLQTHQQYTFITQ</sequence>
<name>A0CG10_PARTE</name>
<dbReference type="RefSeq" id="XP_001437124.1">
    <property type="nucleotide sequence ID" value="XM_001437087.1"/>
</dbReference>
<gene>
    <name evidence="3" type="ORF">GSPATT00038170001</name>
</gene>
<dbReference type="KEGG" id="ptm:GSPATT00038170001"/>
<dbReference type="SMART" id="SM00717">
    <property type="entry name" value="SANT"/>
    <property type="match status" value="1"/>
</dbReference>
<proteinExistence type="predicted"/>
<evidence type="ECO:0000313" key="4">
    <source>
        <dbReference type="Proteomes" id="UP000000600"/>
    </source>
</evidence>
<dbReference type="PROSITE" id="PS51294">
    <property type="entry name" value="HTH_MYB"/>
    <property type="match status" value="1"/>
</dbReference>
<dbReference type="SUPFAM" id="SSF46689">
    <property type="entry name" value="Homeodomain-like"/>
    <property type="match status" value="1"/>
</dbReference>
<dbReference type="InterPro" id="IPR009057">
    <property type="entry name" value="Homeodomain-like_sf"/>
</dbReference>
<evidence type="ECO:0000259" key="2">
    <source>
        <dbReference type="PROSITE" id="PS51294"/>
    </source>
</evidence>
<dbReference type="EMBL" id="CT868072">
    <property type="protein sequence ID" value="CAK69727.1"/>
    <property type="molecule type" value="Genomic_DNA"/>
</dbReference>
<organism evidence="3 4">
    <name type="scientific">Paramecium tetraurelia</name>
    <dbReference type="NCBI Taxonomy" id="5888"/>
    <lineage>
        <taxon>Eukaryota</taxon>
        <taxon>Sar</taxon>
        <taxon>Alveolata</taxon>
        <taxon>Ciliophora</taxon>
        <taxon>Intramacronucleata</taxon>
        <taxon>Oligohymenophorea</taxon>
        <taxon>Peniculida</taxon>
        <taxon>Parameciidae</taxon>
        <taxon>Paramecium</taxon>
    </lineage>
</organism>
<dbReference type="CDD" id="cd00167">
    <property type="entry name" value="SANT"/>
    <property type="match status" value="1"/>
</dbReference>
<dbReference type="Pfam" id="PF00249">
    <property type="entry name" value="Myb_DNA-binding"/>
    <property type="match status" value="1"/>
</dbReference>
<dbReference type="Proteomes" id="UP000000600">
    <property type="component" value="Unassembled WGS sequence"/>
</dbReference>
<evidence type="ECO:0000256" key="1">
    <source>
        <dbReference type="SAM" id="MobiDB-lite"/>
    </source>
</evidence>
<feature type="domain" description="HTH myb-type" evidence="2">
    <location>
        <begin position="74"/>
        <end position="128"/>
    </location>
</feature>
<evidence type="ECO:0000313" key="3">
    <source>
        <dbReference type="EMBL" id="CAK69727.1"/>
    </source>
</evidence>
<dbReference type="Gene3D" id="1.10.10.60">
    <property type="entry name" value="Homeodomain-like"/>
    <property type="match status" value="1"/>
</dbReference>
<reference evidence="3 4" key="1">
    <citation type="journal article" date="2006" name="Nature">
        <title>Global trends of whole-genome duplications revealed by the ciliate Paramecium tetraurelia.</title>
        <authorList>
            <consortium name="Genoscope"/>
            <person name="Aury J.-M."/>
            <person name="Jaillon O."/>
            <person name="Duret L."/>
            <person name="Noel B."/>
            <person name="Jubin C."/>
            <person name="Porcel B.M."/>
            <person name="Segurens B."/>
            <person name="Daubin V."/>
            <person name="Anthouard V."/>
            <person name="Aiach N."/>
            <person name="Arnaiz O."/>
            <person name="Billaut A."/>
            <person name="Beisson J."/>
            <person name="Blanc I."/>
            <person name="Bouhouche K."/>
            <person name="Camara F."/>
            <person name="Duharcourt S."/>
            <person name="Guigo R."/>
            <person name="Gogendeau D."/>
            <person name="Katinka M."/>
            <person name="Keller A.-M."/>
            <person name="Kissmehl R."/>
            <person name="Klotz C."/>
            <person name="Koll F."/>
            <person name="Le Moue A."/>
            <person name="Lepere C."/>
            <person name="Malinsky S."/>
            <person name="Nowacki M."/>
            <person name="Nowak J.K."/>
            <person name="Plattner H."/>
            <person name="Poulain J."/>
            <person name="Ruiz F."/>
            <person name="Serrano V."/>
            <person name="Zagulski M."/>
            <person name="Dessen P."/>
            <person name="Betermier M."/>
            <person name="Weissenbach J."/>
            <person name="Scarpelli C."/>
            <person name="Schachter V."/>
            <person name="Sperling L."/>
            <person name="Meyer E."/>
            <person name="Cohen J."/>
            <person name="Wincker P."/>
        </authorList>
    </citation>
    <scope>NUCLEOTIDE SEQUENCE [LARGE SCALE GENOMIC DNA]</scope>
    <source>
        <strain evidence="3 4">Stock d4-2</strain>
    </source>
</reference>
<keyword evidence="4" id="KW-1185">Reference proteome</keyword>
<dbReference type="InterPro" id="IPR017930">
    <property type="entry name" value="Myb_dom"/>
</dbReference>
<accession>A0CG10</accession>
<dbReference type="HOGENOM" id="CLU_1242184_0_0_1"/>
<dbReference type="InParanoid" id="A0CG10"/>
<dbReference type="GeneID" id="5022909"/>
<dbReference type="InterPro" id="IPR001005">
    <property type="entry name" value="SANT/Myb"/>
</dbReference>